<feature type="domain" description="Mce/MlaD" evidence="2">
    <location>
        <begin position="46"/>
        <end position="116"/>
    </location>
</feature>
<dbReference type="SUPFAM" id="SSF58100">
    <property type="entry name" value="Bacterial hemolysins"/>
    <property type="match status" value="1"/>
</dbReference>
<organism evidence="3 4">
    <name type="scientific">Hohaiivirga grylli</name>
    <dbReference type="NCBI Taxonomy" id="3133970"/>
    <lineage>
        <taxon>Bacteria</taxon>
        <taxon>Pseudomonadati</taxon>
        <taxon>Pseudomonadota</taxon>
        <taxon>Alphaproteobacteria</taxon>
        <taxon>Hyphomicrobiales</taxon>
        <taxon>Methylobacteriaceae</taxon>
        <taxon>Hohaiivirga</taxon>
    </lineage>
</organism>
<gene>
    <name evidence="3" type="ORF">WJT86_10245</name>
</gene>
<dbReference type="EMBL" id="JBBYXI010000003">
    <property type="protein sequence ID" value="MEN3931436.1"/>
    <property type="molecule type" value="Genomic_DNA"/>
</dbReference>
<dbReference type="RefSeq" id="WP_346337466.1">
    <property type="nucleotide sequence ID" value="NZ_JBBYXI010000003.1"/>
</dbReference>
<dbReference type="Gene3D" id="1.10.287.950">
    <property type="entry name" value="Methyl-accepting chemotaxis protein"/>
    <property type="match status" value="1"/>
</dbReference>
<evidence type="ECO:0000313" key="4">
    <source>
        <dbReference type="Proteomes" id="UP001418637"/>
    </source>
</evidence>
<feature type="transmembrane region" description="Helical" evidence="1">
    <location>
        <begin position="6"/>
        <end position="29"/>
    </location>
</feature>
<evidence type="ECO:0000259" key="2">
    <source>
        <dbReference type="Pfam" id="PF02470"/>
    </source>
</evidence>
<accession>A0ABV0BM84</accession>
<reference evidence="3 4" key="1">
    <citation type="submission" date="2024-04" db="EMBL/GenBank/DDBJ databases">
        <title>A novel species isolated from cricket.</title>
        <authorList>
            <person name="Wang H.-C."/>
        </authorList>
    </citation>
    <scope>NUCLEOTIDE SEQUENCE [LARGE SCALE GENOMIC DNA]</scope>
    <source>
        <strain evidence="3 4">WL0021</strain>
    </source>
</reference>
<evidence type="ECO:0000256" key="1">
    <source>
        <dbReference type="SAM" id="Phobius"/>
    </source>
</evidence>
<protein>
    <submittedName>
        <fullName evidence="3">MlaD family protein</fullName>
    </submittedName>
</protein>
<dbReference type="PANTHER" id="PTHR36698:SF2">
    <property type="entry name" value="MCE_MLAD DOMAIN-CONTAINING PROTEIN"/>
    <property type="match status" value="1"/>
</dbReference>
<evidence type="ECO:0000313" key="3">
    <source>
        <dbReference type="EMBL" id="MEN3931436.1"/>
    </source>
</evidence>
<dbReference type="Proteomes" id="UP001418637">
    <property type="component" value="Unassembled WGS sequence"/>
</dbReference>
<dbReference type="PANTHER" id="PTHR36698">
    <property type="entry name" value="BLL5892 PROTEIN"/>
    <property type="match status" value="1"/>
</dbReference>
<comment type="caution">
    <text evidence="3">The sequence shown here is derived from an EMBL/GenBank/DDBJ whole genome shotgun (WGS) entry which is preliminary data.</text>
</comment>
<dbReference type="Pfam" id="PF02470">
    <property type="entry name" value="MlaD"/>
    <property type="match status" value="1"/>
</dbReference>
<proteinExistence type="predicted"/>
<sequence length="290" mass="31431">METKANYALVGAFTLAVIAGAFAFIYWFADLGSAKQRKTLDIIFSDSVSGLSVGASVLFNGIPVGQVMNIRIRPEDPRQVEVRTRIDDGTPLRMDTTAMLEYQGLTGAASISLTGGDPRAADLVAAKGDDFPELYAKRSDFQSLMESARNIAARADDLVTRMDKLVGDNQESITKIVKNVENFSDVLGDSSSGVKRFLDQIGDSGKGALDEVHAAAASIKKLSDHLEGQLNEIAEGLKRFTGSGLQQYQNLAVEGRKSLNELNKLIQGIQRNPQQFILGPRSSMPQYNGR</sequence>
<keyword evidence="1" id="KW-0472">Membrane</keyword>
<keyword evidence="1" id="KW-1133">Transmembrane helix</keyword>
<keyword evidence="1" id="KW-0812">Transmembrane</keyword>
<name>A0ABV0BM84_9HYPH</name>
<keyword evidence="4" id="KW-1185">Reference proteome</keyword>
<dbReference type="InterPro" id="IPR003399">
    <property type="entry name" value="Mce/MlaD"/>
</dbReference>